<feature type="domain" description="DSBA-like thioredoxin" evidence="3">
    <location>
        <begin position="9"/>
        <end position="197"/>
    </location>
</feature>
<dbReference type="GO" id="GO:0004602">
    <property type="term" value="F:glutathione peroxidase activity"/>
    <property type="evidence" value="ECO:0007669"/>
    <property type="project" value="TreeGrafter"/>
</dbReference>
<dbReference type="InterPro" id="IPR051924">
    <property type="entry name" value="GST_Kappa/NadH"/>
</dbReference>
<comment type="caution">
    <text evidence="4">The sequence shown here is derived from an EMBL/GenBank/DDBJ whole genome shotgun (WGS) entry which is preliminary data.</text>
</comment>
<dbReference type="InterPro" id="IPR036249">
    <property type="entry name" value="Thioredoxin-like_sf"/>
</dbReference>
<evidence type="ECO:0000313" key="4">
    <source>
        <dbReference type="EMBL" id="MBB3064373.1"/>
    </source>
</evidence>
<dbReference type="Gene3D" id="3.40.30.10">
    <property type="entry name" value="Glutaredoxin"/>
    <property type="match status" value="1"/>
</dbReference>
<dbReference type="Pfam" id="PF01323">
    <property type="entry name" value="DSBA"/>
    <property type="match status" value="1"/>
</dbReference>
<comment type="similarity">
    <text evidence="1">Belongs to the GST superfamily. NadH family.</text>
</comment>
<dbReference type="GO" id="GO:0004364">
    <property type="term" value="F:glutathione transferase activity"/>
    <property type="evidence" value="ECO:0007669"/>
    <property type="project" value="TreeGrafter"/>
</dbReference>
<dbReference type="EMBL" id="JACHXA010000002">
    <property type="protein sequence ID" value="MBB3064373.1"/>
    <property type="molecule type" value="Genomic_DNA"/>
</dbReference>
<keyword evidence="5" id="KW-1185">Reference proteome</keyword>
<gene>
    <name evidence="4" type="ORF">FHR98_000645</name>
</gene>
<accession>A0A839STY9</accession>
<dbReference type="PANTHER" id="PTHR42943">
    <property type="entry name" value="GLUTATHIONE S-TRANSFERASE KAPPA"/>
    <property type="match status" value="1"/>
</dbReference>
<evidence type="ECO:0000256" key="1">
    <source>
        <dbReference type="PIRNR" id="PIRNR006386"/>
    </source>
</evidence>
<protein>
    <recommendedName>
        <fullName evidence="1">2-hydroxychromene-2-carboxylate isomerase</fullName>
        <ecNumber evidence="1">5.99.1.4</ecNumber>
    </recommendedName>
</protein>
<sequence>MTSAASSPIEFYFDFSSPYGYLAARIIDAEAAELGRKVTWRPFLLGAVMKQTKAEPLLTIPIKGDYARHDLARAARYYDIPFVVPPQFPFASIAACRAFYWLNGTDPAKARDFALFLYERAFLAGKDISKPDSVLEAASDAGLDAAAMALALQDPAIKELLKAEVDKAIKKGVFGSPFFLVDGEPFWGHDRIAEVREWLRKGGW</sequence>
<dbReference type="Proteomes" id="UP000581135">
    <property type="component" value="Unassembled WGS sequence"/>
</dbReference>
<dbReference type="EC" id="5.99.1.4" evidence="1"/>
<evidence type="ECO:0000256" key="2">
    <source>
        <dbReference type="PIRSR" id="PIRSR006386-1"/>
    </source>
</evidence>
<name>A0A839STY9_9PROT</name>
<proteinExistence type="inferred from homology"/>
<comment type="catalytic activity">
    <reaction evidence="1">
        <text>2-hydroxychromene-2-carboxylate = (3E)-4-(2-hydroxyphenyl)-2-oxobut-3-enoate</text>
        <dbReference type="Rhea" id="RHEA:27401"/>
        <dbReference type="ChEBI" id="CHEBI:59350"/>
        <dbReference type="ChEBI" id="CHEBI:59353"/>
        <dbReference type="EC" id="5.99.1.4"/>
    </reaction>
</comment>
<dbReference type="InterPro" id="IPR044087">
    <property type="entry name" value="NahD-like"/>
</dbReference>
<dbReference type="SUPFAM" id="SSF52833">
    <property type="entry name" value="Thioredoxin-like"/>
    <property type="match status" value="1"/>
</dbReference>
<dbReference type="PANTHER" id="PTHR42943:SF2">
    <property type="entry name" value="GLUTATHIONE S-TRANSFERASE KAPPA 1"/>
    <property type="match status" value="1"/>
</dbReference>
<dbReference type="PIRSF" id="PIRSF006386">
    <property type="entry name" value="HCCAis_GSTk"/>
    <property type="match status" value="1"/>
</dbReference>
<organism evidence="4 5">
    <name type="scientific">Limibacillus halophilus</name>
    <dbReference type="NCBI Taxonomy" id="1579333"/>
    <lineage>
        <taxon>Bacteria</taxon>
        <taxon>Pseudomonadati</taxon>
        <taxon>Pseudomonadota</taxon>
        <taxon>Alphaproteobacteria</taxon>
        <taxon>Rhodospirillales</taxon>
        <taxon>Rhodovibrionaceae</taxon>
        <taxon>Limibacillus</taxon>
    </lineage>
</organism>
<keyword evidence="1 4" id="KW-0413">Isomerase</keyword>
<dbReference type="GO" id="GO:0006749">
    <property type="term" value="P:glutathione metabolic process"/>
    <property type="evidence" value="ECO:0007669"/>
    <property type="project" value="TreeGrafter"/>
</dbReference>
<dbReference type="CDD" id="cd03022">
    <property type="entry name" value="DsbA_HCCA_Iso"/>
    <property type="match status" value="1"/>
</dbReference>
<dbReference type="InterPro" id="IPR001853">
    <property type="entry name" value="DSBA-like_thioredoxin_dom"/>
</dbReference>
<dbReference type="InterPro" id="IPR014440">
    <property type="entry name" value="HCCAis_GSTk"/>
</dbReference>
<evidence type="ECO:0000313" key="5">
    <source>
        <dbReference type="Proteomes" id="UP000581135"/>
    </source>
</evidence>
<dbReference type="RefSeq" id="WP_183415204.1">
    <property type="nucleotide sequence ID" value="NZ_JACHXA010000002.1"/>
</dbReference>
<reference evidence="4 5" key="1">
    <citation type="submission" date="2020-08" db="EMBL/GenBank/DDBJ databases">
        <title>Genomic Encyclopedia of Type Strains, Phase III (KMG-III): the genomes of soil and plant-associated and newly described type strains.</title>
        <authorList>
            <person name="Whitman W."/>
        </authorList>
    </citation>
    <scope>NUCLEOTIDE SEQUENCE [LARGE SCALE GENOMIC DNA]</scope>
    <source>
        <strain evidence="4 5">CECT 8803</strain>
    </source>
</reference>
<evidence type="ECO:0000259" key="3">
    <source>
        <dbReference type="Pfam" id="PF01323"/>
    </source>
</evidence>
<dbReference type="AlphaFoldDB" id="A0A839STY9"/>
<dbReference type="GO" id="GO:1901170">
    <property type="term" value="P:naphthalene catabolic process"/>
    <property type="evidence" value="ECO:0007669"/>
    <property type="project" value="InterPro"/>
</dbReference>
<dbReference type="GO" id="GO:0018845">
    <property type="term" value="F:2-hydroxychromene-2-carboxylate isomerase activity"/>
    <property type="evidence" value="ECO:0007669"/>
    <property type="project" value="UniProtKB-UniRule"/>
</dbReference>
<feature type="active site" description="Nucleophile" evidence="2">
    <location>
        <position position="17"/>
    </location>
</feature>